<dbReference type="GO" id="GO:0033897">
    <property type="term" value="F:ribonuclease T2 activity"/>
    <property type="evidence" value="ECO:0007669"/>
    <property type="project" value="UniProtKB-EC"/>
</dbReference>
<feature type="compositionally biased region" description="Polar residues" evidence="5">
    <location>
        <begin position="60"/>
        <end position="69"/>
    </location>
</feature>
<dbReference type="GO" id="GO:0005576">
    <property type="term" value="C:extracellular region"/>
    <property type="evidence" value="ECO:0007669"/>
    <property type="project" value="TreeGrafter"/>
</dbReference>
<keyword evidence="3" id="KW-0540">Nuclease</keyword>
<feature type="chain" id="PRO_5042951859" description="ribonuclease T2" evidence="6">
    <location>
        <begin position="19"/>
        <end position="215"/>
    </location>
</feature>
<dbReference type="PROSITE" id="PS00531">
    <property type="entry name" value="RNASE_T2_2"/>
    <property type="match status" value="1"/>
</dbReference>
<organism evidence="7 8">
    <name type="scientific">Xylaria bambusicola</name>
    <dbReference type="NCBI Taxonomy" id="326684"/>
    <lineage>
        <taxon>Eukaryota</taxon>
        <taxon>Fungi</taxon>
        <taxon>Dikarya</taxon>
        <taxon>Ascomycota</taxon>
        <taxon>Pezizomycotina</taxon>
        <taxon>Sordariomycetes</taxon>
        <taxon>Xylariomycetidae</taxon>
        <taxon>Xylariales</taxon>
        <taxon>Xylariaceae</taxon>
        <taxon>Xylaria</taxon>
    </lineage>
</organism>
<sequence>MHFIVVVVYLIYTKQTSAMDSRNMFSELRYFQKWEIVTPAVKVDDPRLVAGRQYDPYPDPNTTTGTSEGTPVKPWKGEPISNYIKRFKKFDLLDYMEKFWTGLNQPSWVLWAHEFSKHATCYSTFDTECYGPAYVKHEEVPDFFSTTVAYFQQVPTWKWLATGGIVPSNKTGYSISDIGTLLRGNSANYLTSAALGLDIMKLRPARALVIMDIPC</sequence>
<dbReference type="InterPro" id="IPR001568">
    <property type="entry name" value="RNase_T2-like"/>
</dbReference>
<evidence type="ECO:0000256" key="6">
    <source>
        <dbReference type="SAM" id="SignalP"/>
    </source>
</evidence>
<keyword evidence="8" id="KW-1185">Reference proteome</keyword>
<proteinExistence type="inferred from homology"/>
<dbReference type="InterPro" id="IPR036430">
    <property type="entry name" value="RNase_T2-like_sf"/>
</dbReference>
<accession>A0AAN7ZBL9</accession>
<dbReference type="EMBL" id="JAWHQM010000029">
    <property type="protein sequence ID" value="KAK5633053.1"/>
    <property type="molecule type" value="Genomic_DNA"/>
</dbReference>
<dbReference type="AlphaFoldDB" id="A0AAN7ZBL9"/>
<evidence type="ECO:0000256" key="3">
    <source>
        <dbReference type="ARBA" id="ARBA00022759"/>
    </source>
</evidence>
<dbReference type="Proteomes" id="UP001305414">
    <property type="component" value="Unassembled WGS sequence"/>
</dbReference>
<dbReference type="PANTHER" id="PTHR11240">
    <property type="entry name" value="RIBONUCLEASE T2"/>
    <property type="match status" value="1"/>
</dbReference>
<evidence type="ECO:0000256" key="5">
    <source>
        <dbReference type="SAM" id="MobiDB-lite"/>
    </source>
</evidence>
<evidence type="ECO:0000256" key="2">
    <source>
        <dbReference type="ARBA" id="ARBA00012571"/>
    </source>
</evidence>
<feature type="region of interest" description="Disordered" evidence="5">
    <location>
        <begin position="53"/>
        <end position="72"/>
    </location>
</feature>
<comment type="similarity">
    <text evidence="1 4">Belongs to the RNase T2 family.</text>
</comment>
<dbReference type="SUPFAM" id="SSF55895">
    <property type="entry name" value="Ribonuclease Rh-like"/>
    <property type="match status" value="1"/>
</dbReference>
<keyword evidence="3" id="KW-0378">Hydrolase</keyword>
<evidence type="ECO:0000313" key="8">
    <source>
        <dbReference type="Proteomes" id="UP001305414"/>
    </source>
</evidence>
<dbReference type="GO" id="GO:0006401">
    <property type="term" value="P:RNA catabolic process"/>
    <property type="evidence" value="ECO:0007669"/>
    <property type="project" value="TreeGrafter"/>
</dbReference>
<evidence type="ECO:0000313" key="7">
    <source>
        <dbReference type="EMBL" id="KAK5633053.1"/>
    </source>
</evidence>
<evidence type="ECO:0000256" key="4">
    <source>
        <dbReference type="RuleBase" id="RU004328"/>
    </source>
</evidence>
<gene>
    <name evidence="7" type="ORF">RRF57_008767</name>
</gene>
<dbReference type="GO" id="GO:0003723">
    <property type="term" value="F:RNA binding"/>
    <property type="evidence" value="ECO:0007669"/>
    <property type="project" value="InterPro"/>
</dbReference>
<dbReference type="InterPro" id="IPR033130">
    <property type="entry name" value="RNase_T2_His_AS_2"/>
</dbReference>
<dbReference type="Pfam" id="PF00445">
    <property type="entry name" value="Ribonuclease_T2"/>
    <property type="match status" value="1"/>
</dbReference>
<evidence type="ECO:0000256" key="1">
    <source>
        <dbReference type="ARBA" id="ARBA00007469"/>
    </source>
</evidence>
<name>A0AAN7ZBL9_9PEZI</name>
<keyword evidence="3" id="KW-0255">Endonuclease</keyword>
<protein>
    <recommendedName>
        <fullName evidence="2">ribonuclease T2</fullName>
        <ecNumber evidence="2">4.6.1.19</ecNumber>
    </recommendedName>
</protein>
<reference evidence="7 8" key="1">
    <citation type="submission" date="2023-10" db="EMBL/GenBank/DDBJ databases">
        <title>Draft genome sequence of Xylaria bambusicola isolate GMP-LS, the root and basal stem rot pathogen of sugarcane in Indonesia.</title>
        <authorList>
            <person name="Selvaraj P."/>
            <person name="Muralishankar V."/>
            <person name="Muruganantham S."/>
            <person name="Sp S."/>
            <person name="Haryani S."/>
            <person name="Lau K.J.X."/>
            <person name="Naqvi N.I."/>
        </authorList>
    </citation>
    <scope>NUCLEOTIDE SEQUENCE [LARGE SCALE GENOMIC DNA]</scope>
    <source>
        <strain evidence="7">GMP-LS</strain>
    </source>
</reference>
<feature type="signal peptide" evidence="6">
    <location>
        <begin position="1"/>
        <end position="18"/>
    </location>
</feature>
<dbReference type="EC" id="4.6.1.19" evidence="2"/>
<dbReference type="PANTHER" id="PTHR11240:SF17">
    <property type="entry name" value="RIBONUCLEASE T2"/>
    <property type="match status" value="1"/>
</dbReference>
<dbReference type="Gene3D" id="3.90.730.10">
    <property type="entry name" value="Ribonuclease T2-like"/>
    <property type="match status" value="1"/>
</dbReference>
<comment type="caution">
    <text evidence="7">The sequence shown here is derived from an EMBL/GenBank/DDBJ whole genome shotgun (WGS) entry which is preliminary data.</text>
</comment>
<keyword evidence="6" id="KW-0732">Signal</keyword>